<dbReference type="SMART" id="SM00347">
    <property type="entry name" value="HTH_MARR"/>
    <property type="match status" value="1"/>
</dbReference>
<comment type="caution">
    <text evidence="2">The sequence shown here is derived from an EMBL/GenBank/DDBJ whole genome shotgun (WGS) entry which is preliminary data.</text>
</comment>
<accession>A0A9X4NPL2</accession>
<sequence length="154" mass="17222">MNARTPTEVIELFNEPGHLMRRAHQIAVSTFHETHGRQITPVQYAILRALQDEPGIDQVTLAQRVALDTSTTADIAARLEGKGWIVRELMARRQRRLLLTPEGQAVLDAMLPKVNPMYSQLLGSLTPGEQAEFLRLLRKFVQLNDPTDGDTAQG</sequence>
<gene>
    <name evidence="2" type="ORF">H010_03152</name>
</gene>
<dbReference type="PANTHER" id="PTHR33164:SF95">
    <property type="entry name" value="TRANSCRIPTIONAL REGULATOR"/>
    <property type="match status" value="1"/>
</dbReference>
<dbReference type="Pfam" id="PF01047">
    <property type="entry name" value="MarR"/>
    <property type="match status" value="1"/>
</dbReference>
<dbReference type="PROSITE" id="PS50995">
    <property type="entry name" value="HTH_MARR_2"/>
    <property type="match status" value="1"/>
</dbReference>
<protein>
    <submittedName>
        <fullName evidence="2">MarR family transcriptional regulator</fullName>
    </submittedName>
</protein>
<dbReference type="InterPro" id="IPR036390">
    <property type="entry name" value="WH_DNA-bd_sf"/>
</dbReference>
<dbReference type="PANTHER" id="PTHR33164">
    <property type="entry name" value="TRANSCRIPTIONAL REGULATOR, MARR FAMILY"/>
    <property type="match status" value="1"/>
</dbReference>
<proteinExistence type="predicted"/>
<feature type="domain" description="HTH marR-type" evidence="1">
    <location>
        <begin position="1"/>
        <end position="142"/>
    </location>
</feature>
<dbReference type="Gene3D" id="1.10.10.10">
    <property type="entry name" value="Winged helix-like DNA-binding domain superfamily/Winged helix DNA-binding domain"/>
    <property type="match status" value="1"/>
</dbReference>
<evidence type="ECO:0000259" key="1">
    <source>
        <dbReference type="PROSITE" id="PS50995"/>
    </source>
</evidence>
<dbReference type="OrthoDB" id="4549026at2"/>
<dbReference type="RefSeq" id="WP_068170233.1">
    <property type="nucleotide sequence ID" value="NZ_AOGK01000002.1"/>
</dbReference>
<dbReference type="PRINTS" id="PR00598">
    <property type="entry name" value="HTHMARR"/>
</dbReference>
<reference evidence="2" key="1">
    <citation type="submission" date="2013-01" db="EMBL/GenBank/DDBJ databases">
        <title>Genome draft of Hydrogenophaga taeniospiralis 2K1.</title>
        <authorList>
            <person name="Gomila M."/>
            <person name="Lalucat J."/>
        </authorList>
    </citation>
    <scope>NUCLEOTIDE SEQUENCE</scope>
    <source>
        <strain evidence="2">CCUG 15921</strain>
    </source>
</reference>
<keyword evidence="3" id="KW-1185">Reference proteome</keyword>
<organism evidence="2 3">
    <name type="scientific">Hydrogenophaga taeniospiralis CCUG 15921</name>
    <dbReference type="NCBI Taxonomy" id="1281780"/>
    <lineage>
        <taxon>Bacteria</taxon>
        <taxon>Pseudomonadati</taxon>
        <taxon>Pseudomonadota</taxon>
        <taxon>Betaproteobacteria</taxon>
        <taxon>Burkholderiales</taxon>
        <taxon>Comamonadaceae</taxon>
        <taxon>Hydrogenophaga</taxon>
    </lineage>
</organism>
<dbReference type="Proteomes" id="UP001152876">
    <property type="component" value="Unassembled WGS sequence"/>
</dbReference>
<evidence type="ECO:0000313" key="2">
    <source>
        <dbReference type="EMBL" id="MDG5974231.1"/>
    </source>
</evidence>
<dbReference type="InterPro" id="IPR036388">
    <property type="entry name" value="WH-like_DNA-bd_sf"/>
</dbReference>
<dbReference type="InterPro" id="IPR000835">
    <property type="entry name" value="HTH_MarR-typ"/>
</dbReference>
<dbReference type="GO" id="GO:0003700">
    <property type="term" value="F:DNA-binding transcription factor activity"/>
    <property type="evidence" value="ECO:0007669"/>
    <property type="project" value="InterPro"/>
</dbReference>
<dbReference type="SUPFAM" id="SSF46785">
    <property type="entry name" value="Winged helix' DNA-binding domain"/>
    <property type="match status" value="1"/>
</dbReference>
<dbReference type="EMBL" id="AOGK01000002">
    <property type="protein sequence ID" value="MDG5974231.1"/>
    <property type="molecule type" value="Genomic_DNA"/>
</dbReference>
<dbReference type="GO" id="GO:0006950">
    <property type="term" value="P:response to stress"/>
    <property type="evidence" value="ECO:0007669"/>
    <property type="project" value="TreeGrafter"/>
</dbReference>
<evidence type="ECO:0000313" key="3">
    <source>
        <dbReference type="Proteomes" id="UP001152876"/>
    </source>
</evidence>
<dbReference type="InterPro" id="IPR039422">
    <property type="entry name" value="MarR/SlyA-like"/>
</dbReference>
<dbReference type="AlphaFoldDB" id="A0A9X4NPL2"/>
<name>A0A9X4NPL2_9BURK</name>